<proteinExistence type="inferred from homology"/>
<keyword evidence="2 7" id="KW-0255">Endonuclease</keyword>
<evidence type="ECO:0000256" key="1">
    <source>
        <dbReference type="ARBA" id="ARBA00022722"/>
    </source>
</evidence>
<sequence>MDNLTKAQRHKNMKNIKSRDTKIELRLRKALWYQGIRFRKNYDELPGKPDIAITKYRIAVFCDGEFFHGYNWNEQKEKLARSSNSSYWIKKISRNIERDCEIDKELAAMDWTVVHFWGKYILRHTDECVRYIEEIIFEKTVEMNYSDENNYIPPE</sequence>
<dbReference type="AlphaFoldDB" id="A0A2S7FF10"/>
<evidence type="ECO:0000313" key="8">
    <source>
        <dbReference type="Proteomes" id="UP000238081"/>
    </source>
</evidence>
<reference evidence="7 8" key="1">
    <citation type="submission" date="2016-01" db="EMBL/GenBank/DDBJ databases">
        <title>Characterization of the Clostridium difficile lineages that are prevalent in Hong Kong and China.</title>
        <authorList>
            <person name="Kwok J.S.-L."/>
            <person name="Lam W.-Y."/>
            <person name="Ip M."/>
            <person name="Chan T.-F."/>
            <person name="Hawkey P.M."/>
            <person name="Tsui S.K.-W."/>
        </authorList>
    </citation>
    <scope>NUCLEOTIDE SEQUENCE [LARGE SCALE GENOMIC DNA]</scope>
    <source>
        <strain evidence="7 8">300064</strain>
    </source>
</reference>
<evidence type="ECO:0000313" key="7">
    <source>
        <dbReference type="EMBL" id="PPV17754.1"/>
    </source>
</evidence>
<dbReference type="InterPro" id="IPR011335">
    <property type="entry name" value="Restrct_endonuc-II-like"/>
</dbReference>
<keyword evidence="4" id="KW-0378">Hydrolase</keyword>
<dbReference type="Gene3D" id="3.40.960.10">
    <property type="entry name" value="VSR Endonuclease"/>
    <property type="match status" value="1"/>
</dbReference>
<dbReference type="CDD" id="cd00221">
    <property type="entry name" value="Vsr"/>
    <property type="match status" value="1"/>
</dbReference>
<dbReference type="GO" id="GO:0016787">
    <property type="term" value="F:hydrolase activity"/>
    <property type="evidence" value="ECO:0007669"/>
    <property type="project" value="UniProtKB-KW"/>
</dbReference>
<evidence type="ECO:0000256" key="2">
    <source>
        <dbReference type="ARBA" id="ARBA00022759"/>
    </source>
</evidence>
<name>A0A2S7FF10_CLOBU</name>
<evidence type="ECO:0000256" key="3">
    <source>
        <dbReference type="ARBA" id="ARBA00022763"/>
    </source>
</evidence>
<dbReference type="NCBIfam" id="TIGR00632">
    <property type="entry name" value="vsr"/>
    <property type="match status" value="1"/>
</dbReference>
<evidence type="ECO:0000256" key="4">
    <source>
        <dbReference type="ARBA" id="ARBA00022801"/>
    </source>
</evidence>
<dbReference type="Proteomes" id="UP000238081">
    <property type="component" value="Unassembled WGS sequence"/>
</dbReference>
<evidence type="ECO:0000256" key="6">
    <source>
        <dbReference type="ARBA" id="ARBA00029466"/>
    </source>
</evidence>
<evidence type="ECO:0000256" key="5">
    <source>
        <dbReference type="ARBA" id="ARBA00023204"/>
    </source>
</evidence>
<dbReference type="EMBL" id="LRDH01000002">
    <property type="protein sequence ID" value="PPV17754.1"/>
    <property type="molecule type" value="Genomic_DNA"/>
</dbReference>
<accession>A0A2S7FF10</accession>
<dbReference type="SUPFAM" id="SSF52980">
    <property type="entry name" value="Restriction endonuclease-like"/>
    <property type="match status" value="1"/>
</dbReference>
<dbReference type="Pfam" id="PF03852">
    <property type="entry name" value="Vsr"/>
    <property type="match status" value="1"/>
</dbReference>
<dbReference type="RefSeq" id="WP_043666679.1">
    <property type="nucleotide sequence ID" value="NZ_JSEG01000026.1"/>
</dbReference>
<dbReference type="InterPro" id="IPR004603">
    <property type="entry name" value="DNA_mismatch_endonuc_vsr"/>
</dbReference>
<organism evidence="7 8">
    <name type="scientific">Clostridium butyricum</name>
    <dbReference type="NCBI Taxonomy" id="1492"/>
    <lineage>
        <taxon>Bacteria</taxon>
        <taxon>Bacillati</taxon>
        <taxon>Bacillota</taxon>
        <taxon>Clostridia</taxon>
        <taxon>Eubacteriales</taxon>
        <taxon>Clostridiaceae</taxon>
        <taxon>Clostridium</taxon>
    </lineage>
</organism>
<keyword evidence="1" id="KW-0540">Nuclease</keyword>
<dbReference type="GO" id="GO:0006298">
    <property type="term" value="P:mismatch repair"/>
    <property type="evidence" value="ECO:0007669"/>
    <property type="project" value="InterPro"/>
</dbReference>
<protein>
    <submittedName>
        <fullName evidence="7">Very short patch repair endonuclease</fullName>
    </submittedName>
</protein>
<gene>
    <name evidence="7" type="ORF">AWN73_07050</name>
</gene>
<dbReference type="GO" id="GO:0004519">
    <property type="term" value="F:endonuclease activity"/>
    <property type="evidence" value="ECO:0007669"/>
    <property type="project" value="UniProtKB-KW"/>
</dbReference>
<keyword evidence="3" id="KW-0227">DNA damage</keyword>
<comment type="similarity">
    <text evidence="6">Belongs to the Vsr family.</text>
</comment>
<keyword evidence="5" id="KW-0234">DNA repair</keyword>
<comment type="caution">
    <text evidence="7">The sequence shown here is derived from an EMBL/GenBank/DDBJ whole genome shotgun (WGS) entry which is preliminary data.</text>
</comment>